<evidence type="ECO:0000313" key="3">
    <source>
        <dbReference type="Proteomes" id="UP000298061"/>
    </source>
</evidence>
<feature type="region of interest" description="Disordered" evidence="1">
    <location>
        <begin position="203"/>
        <end position="228"/>
    </location>
</feature>
<gene>
    <name evidence="2" type="ORF">EWM64_g983</name>
</gene>
<dbReference type="GO" id="GO:0090537">
    <property type="term" value="C:CERF complex"/>
    <property type="evidence" value="ECO:0007669"/>
    <property type="project" value="InterPro"/>
</dbReference>
<feature type="compositionally biased region" description="Polar residues" evidence="1">
    <location>
        <begin position="1011"/>
        <end position="1036"/>
    </location>
</feature>
<feature type="region of interest" description="Disordered" evidence="1">
    <location>
        <begin position="111"/>
        <end position="179"/>
    </location>
</feature>
<dbReference type="OrthoDB" id="303107at2759"/>
<feature type="region of interest" description="Disordered" evidence="1">
    <location>
        <begin position="280"/>
        <end position="304"/>
    </location>
</feature>
<feature type="compositionally biased region" description="Basic and acidic residues" evidence="1">
    <location>
        <begin position="218"/>
        <end position="228"/>
    </location>
</feature>
<dbReference type="PANTHER" id="PTHR47092:SF1">
    <property type="entry name" value="CHROMATIN REMODELING REGULATOR CECR2"/>
    <property type="match status" value="1"/>
</dbReference>
<feature type="compositionally biased region" description="Polar residues" evidence="1">
    <location>
        <begin position="697"/>
        <end position="706"/>
    </location>
</feature>
<feature type="compositionally biased region" description="Low complexity" evidence="1">
    <location>
        <begin position="992"/>
        <end position="1010"/>
    </location>
</feature>
<feature type="compositionally biased region" description="Low complexity" evidence="1">
    <location>
        <begin position="683"/>
        <end position="695"/>
    </location>
</feature>
<feature type="compositionally biased region" description="Polar residues" evidence="1">
    <location>
        <begin position="882"/>
        <end position="905"/>
    </location>
</feature>
<evidence type="ECO:0008006" key="4">
    <source>
        <dbReference type="Google" id="ProtNLM"/>
    </source>
</evidence>
<feature type="region of interest" description="Disordered" evidence="1">
    <location>
        <begin position="570"/>
        <end position="706"/>
    </location>
</feature>
<feature type="region of interest" description="Disordered" evidence="1">
    <location>
        <begin position="965"/>
        <end position="1052"/>
    </location>
</feature>
<dbReference type="Proteomes" id="UP000298061">
    <property type="component" value="Unassembled WGS sequence"/>
</dbReference>
<evidence type="ECO:0000256" key="1">
    <source>
        <dbReference type="SAM" id="MobiDB-lite"/>
    </source>
</evidence>
<sequence>MPRRTASAVALATPAASTPLRDLSALPTSDDPFHAEVALLRRQWKWAAFSQFFYTFAPLLAMPDVTLTDIEDDLTRSTSIVLPRIMHRLLYTLSPDRRLTLDNWQTSLRKQYAKRDPQANPIGPEPIVSLPTPSPEPEEQEREQEQEPKEEPEQSAKPEPEASAEPSREQTSIEDASMNIDSHIKESTLEPSMSRAETELRSLKAETRATSSVAVDVPKGENEPVEESKDWLQLPMLEKLNSMWLLTEWQFHKPARLRQLMKDDDETAQWIKIPARSARKGVAAVAAEETPSGRGSRAAKTQANLKLDLQAKELAELKRQAAMEGRKGRRGSAAAAVDGDADGEFSGSAAPTRSSPRKTRGPPLATPGTRASARLRSSGRRDEDEEWQEIPDEWLMEGVEDGKTEGRKGKGKVVDTVVVPKTGLESDDESVSELTELSEDRSPDEPEEEEEEKPAVAKSKQAANGKGGRKSARTKRAAAVKDGAPEPEPEPETIEDTEPVEEPEPEWRPPDDFVEWETLCVTLSEWEHIADRFEKATHYTEKALYKVLSQHIVPSIVEELREIERQKRLEEAVSHRKRSSRLAMKETEKEEQKLAIQRQAEEEEKMGRARRAEARARKEEEEREKRESAREKRRHDREEREERIRQREMAKVEGGASAVSTPIDVEADESPAPAPRARKAARPSRPSPSKAVAPPTASGSRTPSSTEDWELDCEICYRHGINKVYSSYSGWLSLANQVFLWIRTTAYLCSAAVAGRKKRNWDVEEFICKRCRSSAYATMQHNGSARGYPSGYAQPSGSGQIPYGSYGQGQANSYPRGDAYNQPFPASASTPSRTHPSHTAITFTHYQPQQQGFSRTPVAQAQPFTPAQGYPSSGYGVDPSAASRSVTDYHNNMNSQGGECNTPQPVASFAHGPYVPNGSSWPSSTDGPSHQPNHQLPHQPVQQPVYQPAGAAAAWNAPPLNGYGHYNSSAERSSAGPGPSYDRTSLPPPSHAPGQAPSPSQQWQQSFPAARQTQPQTGPTQAMNTNAYPSSAQEQYHYSAGSVLPQAQHRGP</sequence>
<dbReference type="AlphaFoldDB" id="A0A4Z0A9L0"/>
<protein>
    <recommendedName>
        <fullName evidence="4">DDT domain-containing protein</fullName>
    </recommendedName>
</protein>
<dbReference type="STRING" id="135208.A0A4Z0A9L0"/>
<feature type="compositionally biased region" description="Polar residues" evidence="1">
    <location>
        <begin position="917"/>
        <end position="927"/>
    </location>
</feature>
<dbReference type="InterPro" id="IPR029614">
    <property type="entry name" value="CECR2"/>
</dbReference>
<organism evidence="2 3">
    <name type="scientific">Hericium alpestre</name>
    <dbReference type="NCBI Taxonomy" id="135208"/>
    <lineage>
        <taxon>Eukaryota</taxon>
        <taxon>Fungi</taxon>
        <taxon>Dikarya</taxon>
        <taxon>Basidiomycota</taxon>
        <taxon>Agaricomycotina</taxon>
        <taxon>Agaricomycetes</taxon>
        <taxon>Russulales</taxon>
        <taxon>Hericiaceae</taxon>
        <taxon>Hericium</taxon>
    </lineage>
</organism>
<keyword evidence="3" id="KW-1185">Reference proteome</keyword>
<feature type="compositionally biased region" description="Acidic residues" evidence="1">
    <location>
        <begin position="383"/>
        <end position="399"/>
    </location>
</feature>
<feature type="compositionally biased region" description="Basic and acidic residues" evidence="1">
    <location>
        <begin position="605"/>
        <end position="651"/>
    </location>
</feature>
<evidence type="ECO:0000313" key="2">
    <source>
        <dbReference type="EMBL" id="TFY83027.1"/>
    </source>
</evidence>
<dbReference type="PANTHER" id="PTHR47092">
    <property type="entry name" value="CAT EYE SYNDROME CRITICAL REGION PROTEIN 2"/>
    <property type="match status" value="1"/>
</dbReference>
<comment type="caution">
    <text evidence="2">The sequence shown here is derived from an EMBL/GenBank/DDBJ whole genome shotgun (WGS) entry which is preliminary data.</text>
</comment>
<accession>A0A4Z0A9L0</accession>
<name>A0A4Z0A9L0_9AGAM</name>
<dbReference type="EMBL" id="SFCI01000058">
    <property type="protein sequence ID" value="TFY83027.1"/>
    <property type="molecule type" value="Genomic_DNA"/>
</dbReference>
<dbReference type="GO" id="GO:0006338">
    <property type="term" value="P:chromatin remodeling"/>
    <property type="evidence" value="ECO:0007669"/>
    <property type="project" value="InterPro"/>
</dbReference>
<feature type="region of interest" description="Disordered" evidence="1">
    <location>
        <begin position="865"/>
        <end position="941"/>
    </location>
</feature>
<proteinExistence type="predicted"/>
<feature type="compositionally biased region" description="Basic and acidic residues" evidence="1">
    <location>
        <begin position="583"/>
        <end position="593"/>
    </location>
</feature>
<feature type="compositionally biased region" description="Low complexity" evidence="1">
    <location>
        <begin position="928"/>
        <end position="941"/>
    </location>
</feature>
<feature type="compositionally biased region" description="Low complexity" evidence="1">
    <location>
        <begin position="414"/>
        <end position="423"/>
    </location>
</feature>
<feature type="region of interest" description="Disordered" evidence="1">
    <location>
        <begin position="320"/>
        <end position="512"/>
    </location>
</feature>
<reference evidence="2 3" key="1">
    <citation type="submission" date="2019-02" db="EMBL/GenBank/DDBJ databases">
        <title>Genome sequencing of the rare red list fungi Hericium alpestre (H. flagellum).</title>
        <authorList>
            <person name="Buettner E."/>
            <person name="Kellner H."/>
        </authorList>
    </citation>
    <scope>NUCLEOTIDE SEQUENCE [LARGE SCALE GENOMIC DNA]</scope>
    <source>
        <strain evidence="2 3">DSM 108284</strain>
    </source>
</reference>
<feature type="compositionally biased region" description="Basic residues" evidence="1">
    <location>
        <begin position="467"/>
        <end position="478"/>
    </location>
</feature>
<feature type="compositionally biased region" description="Basic and acidic residues" evidence="1">
    <location>
        <begin position="143"/>
        <end position="160"/>
    </location>
</feature>
<feature type="compositionally biased region" description="Acidic residues" evidence="1">
    <location>
        <begin position="485"/>
        <end position="504"/>
    </location>
</feature>